<reference evidence="1" key="1">
    <citation type="submission" date="2021-01" db="EMBL/GenBank/DDBJ databases">
        <authorList>
            <consortium name="Genoscope - CEA"/>
            <person name="William W."/>
        </authorList>
    </citation>
    <scope>NUCLEOTIDE SEQUENCE</scope>
</reference>
<comment type="caution">
    <text evidence="1">The sequence shown here is derived from an EMBL/GenBank/DDBJ whole genome shotgun (WGS) entry which is preliminary data.</text>
</comment>
<name>A0A8S1NAH8_9CILI</name>
<protein>
    <submittedName>
        <fullName evidence="1">Uncharacterized protein</fullName>
    </submittedName>
</protein>
<evidence type="ECO:0000313" key="2">
    <source>
        <dbReference type="Proteomes" id="UP000692954"/>
    </source>
</evidence>
<dbReference type="AlphaFoldDB" id="A0A8S1NAH8"/>
<dbReference type="OrthoDB" id="290340at2759"/>
<sequence length="204" mass="24511">MLDDTYAEICFNYKRQKQTKTPNKQATAFKSKQDVKVFIDQIQAQVKLPPIEHEFYLNQFRSPSFSKEQLYSCSKSVVVKKQTKNFRLNNLISDISMLEDGVLQTLQQIKDSFSKEKNRIQEQESKFALLLDNLEQKNHITNTNWKTLIKHHFKNINQYIDFATKDIKEERHFVYSHQISARNHYMFVDNEIRRNFIRKRQTRI</sequence>
<dbReference type="Proteomes" id="UP000692954">
    <property type="component" value="Unassembled WGS sequence"/>
</dbReference>
<organism evidence="1 2">
    <name type="scientific">Paramecium sonneborni</name>
    <dbReference type="NCBI Taxonomy" id="65129"/>
    <lineage>
        <taxon>Eukaryota</taxon>
        <taxon>Sar</taxon>
        <taxon>Alveolata</taxon>
        <taxon>Ciliophora</taxon>
        <taxon>Intramacronucleata</taxon>
        <taxon>Oligohymenophorea</taxon>
        <taxon>Peniculida</taxon>
        <taxon>Parameciidae</taxon>
        <taxon>Paramecium</taxon>
    </lineage>
</organism>
<evidence type="ECO:0000313" key="1">
    <source>
        <dbReference type="EMBL" id="CAD8085995.1"/>
    </source>
</evidence>
<keyword evidence="2" id="KW-1185">Reference proteome</keyword>
<proteinExistence type="predicted"/>
<gene>
    <name evidence="1" type="ORF">PSON_ATCC_30995.1.T0490121</name>
</gene>
<accession>A0A8S1NAH8</accession>
<dbReference type="EMBL" id="CAJJDN010000049">
    <property type="protein sequence ID" value="CAD8085995.1"/>
    <property type="molecule type" value="Genomic_DNA"/>
</dbReference>